<evidence type="ECO:0000256" key="1">
    <source>
        <dbReference type="SAM" id="MobiDB-lite"/>
    </source>
</evidence>
<keyword evidence="3" id="KW-1185">Reference proteome</keyword>
<dbReference type="EMBL" id="JBBXJM010000001">
    <property type="protein sequence ID" value="KAL1413756.1"/>
    <property type="molecule type" value="Genomic_DNA"/>
</dbReference>
<accession>A0ABR3QGB7</accession>
<feature type="compositionally biased region" description="Low complexity" evidence="1">
    <location>
        <begin position="246"/>
        <end position="255"/>
    </location>
</feature>
<feature type="region of interest" description="Disordered" evidence="1">
    <location>
        <begin position="1"/>
        <end position="87"/>
    </location>
</feature>
<comment type="caution">
    <text evidence="2">The sequence shown here is derived from an EMBL/GenBank/DDBJ whole genome shotgun (WGS) entry which is preliminary data.</text>
</comment>
<sequence>MSRKTKATKTAKTTKKTEKTEVTEVTEKTEKTETTKKTRSTTRTRKRRKNKNKNTGNPPQETPRREQTPQEKWAQRKKRPKVLPIPTPGSVTILSTLPMSEIEPVRIETESTPTAYGYLLPEKIVDFLLRSLYDGLPVLTLENKATLLDVGLRHCVPWAAVYFSPDGTRLMVETVRYGRLPDWLVLSVLRRRLGMLYEVAQNWEWEWCYDVEDRIDDVTATMERLGGPYVLQALRELVKPDEDEASSTPSSPPSSLFERCVSP</sequence>
<dbReference type="GeneID" id="95982581"/>
<evidence type="ECO:0000313" key="2">
    <source>
        <dbReference type="EMBL" id="KAL1413756.1"/>
    </source>
</evidence>
<feature type="compositionally biased region" description="Basic residues" evidence="1">
    <location>
        <begin position="37"/>
        <end position="52"/>
    </location>
</feature>
<feature type="region of interest" description="Disordered" evidence="1">
    <location>
        <begin position="240"/>
        <end position="263"/>
    </location>
</feature>
<name>A0ABR3QGB7_9TREE</name>
<evidence type="ECO:0000313" key="3">
    <source>
        <dbReference type="Proteomes" id="UP001565368"/>
    </source>
</evidence>
<dbReference type="Proteomes" id="UP001565368">
    <property type="component" value="Unassembled WGS sequence"/>
</dbReference>
<feature type="compositionally biased region" description="Basic residues" evidence="1">
    <location>
        <begin position="1"/>
        <end position="14"/>
    </location>
</feature>
<proteinExistence type="predicted"/>
<gene>
    <name evidence="2" type="ORF">Q8F55_001538</name>
</gene>
<protein>
    <submittedName>
        <fullName evidence="2">Uncharacterized protein</fullName>
    </submittedName>
</protein>
<dbReference type="RefSeq" id="XP_069213700.1">
    <property type="nucleotide sequence ID" value="XM_069350156.1"/>
</dbReference>
<reference evidence="2 3" key="1">
    <citation type="submission" date="2023-08" db="EMBL/GenBank/DDBJ databases">
        <title>Annotated Genome Sequence of Vanrija albida AlHP1.</title>
        <authorList>
            <person name="Herzog R."/>
        </authorList>
    </citation>
    <scope>NUCLEOTIDE SEQUENCE [LARGE SCALE GENOMIC DNA]</scope>
    <source>
        <strain evidence="2 3">AlHP1</strain>
    </source>
</reference>
<feature type="compositionally biased region" description="Basic and acidic residues" evidence="1">
    <location>
        <begin position="15"/>
        <end position="36"/>
    </location>
</feature>
<organism evidence="2 3">
    <name type="scientific">Vanrija albida</name>
    <dbReference type="NCBI Taxonomy" id="181172"/>
    <lineage>
        <taxon>Eukaryota</taxon>
        <taxon>Fungi</taxon>
        <taxon>Dikarya</taxon>
        <taxon>Basidiomycota</taxon>
        <taxon>Agaricomycotina</taxon>
        <taxon>Tremellomycetes</taxon>
        <taxon>Trichosporonales</taxon>
        <taxon>Trichosporonaceae</taxon>
        <taxon>Vanrija</taxon>
    </lineage>
</organism>